<evidence type="ECO:0000256" key="2">
    <source>
        <dbReference type="ARBA" id="ARBA00006962"/>
    </source>
</evidence>
<keyword evidence="5" id="KW-1133">Transmembrane helix</keyword>
<evidence type="ECO:0000256" key="4">
    <source>
        <dbReference type="ARBA" id="ARBA00022679"/>
    </source>
</evidence>
<evidence type="ECO:0000256" key="3">
    <source>
        <dbReference type="ARBA" id="ARBA00022676"/>
    </source>
</evidence>
<evidence type="ECO:0000313" key="9">
    <source>
        <dbReference type="Proteomes" id="UP000320679"/>
    </source>
</evidence>
<evidence type="ECO:0008006" key="10">
    <source>
        <dbReference type="Google" id="ProtNLM"/>
    </source>
</evidence>
<dbReference type="InterPro" id="IPR007235">
    <property type="entry name" value="Glyco_trans_28_C"/>
</dbReference>
<dbReference type="Proteomes" id="UP000320679">
    <property type="component" value="Unassembled WGS sequence"/>
</dbReference>
<dbReference type="GO" id="GO:0009247">
    <property type="term" value="P:glycolipid biosynthetic process"/>
    <property type="evidence" value="ECO:0007669"/>
    <property type="project" value="InterPro"/>
</dbReference>
<comment type="caution">
    <text evidence="8">The sequence shown here is derived from an EMBL/GenBank/DDBJ whole genome shotgun (WGS) entry which is preliminary data.</text>
</comment>
<proteinExistence type="inferred from homology"/>
<dbReference type="Pfam" id="PF04101">
    <property type="entry name" value="Glyco_tran_28_C"/>
    <property type="match status" value="1"/>
</dbReference>
<dbReference type="SUPFAM" id="SSF53756">
    <property type="entry name" value="UDP-Glycosyltransferase/glycogen phosphorylase"/>
    <property type="match status" value="1"/>
</dbReference>
<comment type="similarity">
    <text evidence="2">Belongs to the glycosyltransferase 28 family.</text>
</comment>
<dbReference type="PANTHER" id="PTHR43025">
    <property type="entry name" value="MONOGALACTOSYLDIACYLGLYCEROL SYNTHASE"/>
    <property type="match status" value="1"/>
</dbReference>
<keyword evidence="5" id="KW-0472">Membrane</keyword>
<reference evidence="8 9" key="1">
    <citation type="submission" date="2019-03" db="EMBL/GenBank/DDBJ databases">
        <title>Metabolic potential of uncultured bacteria and archaea associated with petroleum seepage in deep-sea sediments.</title>
        <authorList>
            <person name="Dong X."/>
            <person name="Hubert C."/>
        </authorList>
    </citation>
    <scope>NUCLEOTIDE SEQUENCE [LARGE SCALE GENOMIC DNA]</scope>
    <source>
        <strain evidence="8">E29_bin78</strain>
    </source>
</reference>
<dbReference type="GO" id="GO:0016758">
    <property type="term" value="F:hexosyltransferase activity"/>
    <property type="evidence" value="ECO:0007669"/>
    <property type="project" value="InterPro"/>
</dbReference>
<feature type="transmembrane region" description="Helical" evidence="5">
    <location>
        <begin position="106"/>
        <end position="129"/>
    </location>
</feature>
<evidence type="ECO:0000256" key="5">
    <source>
        <dbReference type="SAM" id="Phobius"/>
    </source>
</evidence>
<feature type="domain" description="Glycosyl transferase family 28 C-terminal" evidence="6">
    <location>
        <begin position="213"/>
        <end position="336"/>
    </location>
</feature>
<protein>
    <recommendedName>
        <fullName evidence="10">Glycosyltransferase</fullName>
    </recommendedName>
</protein>
<gene>
    <name evidence="8" type="ORF">E3J59_02300</name>
</gene>
<evidence type="ECO:0000259" key="7">
    <source>
        <dbReference type="Pfam" id="PF06925"/>
    </source>
</evidence>
<dbReference type="InterPro" id="IPR009695">
    <property type="entry name" value="Diacylglyc_glucosyltr_N"/>
</dbReference>
<dbReference type="PANTHER" id="PTHR43025:SF3">
    <property type="entry name" value="MONOGALACTOSYLDIACYLGLYCEROL SYNTHASE 1, CHLOROPLASTIC"/>
    <property type="match status" value="1"/>
</dbReference>
<keyword evidence="3" id="KW-0328">Glycosyltransferase</keyword>
<evidence type="ECO:0000259" key="6">
    <source>
        <dbReference type="Pfam" id="PF04101"/>
    </source>
</evidence>
<name>A0A523UXK6_UNCAE</name>
<feature type="domain" description="Diacylglycerol glucosyltransferase N-terminal" evidence="7">
    <location>
        <begin position="22"/>
        <end position="188"/>
    </location>
</feature>
<evidence type="ECO:0000313" key="8">
    <source>
        <dbReference type="EMBL" id="TET47129.1"/>
    </source>
</evidence>
<keyword evidence="5" id="KW-0812">Transmembrane</keyword>
<dbReference type="InterPro" id="IPR050519">
    <property type="entry name" value="Glycosyltransf_28_UgtP"/>
</dbReference>
<evidence type="ECO:0000256" key="1">
    <source>
        <dbReference type="ARBA" id="ARBA00004370"/>
    </source>
</evidence>
<dbReference type="AlphaFoldDB" id="A0A523UXK6"/>
<dbReference type="Gene3D" id="3.40.50.2000">
    <property type="entry name" value="Glycogen Phosphorylase B"/>
    <property type="match status" value="1"/>
</dbReference>
<feature type="transmembrane region" description="Helical" evidence="5">
    <location>
        <begin position="211"/>
        <end position="230"/>
    </location>
</feature>
<dbReference type="EMBL" id="SOJK01000102">
    <property type="protein sequence ID" value="TET47129.1"/>
    <property type="molecule type" value="Genomic_DNA"/>
</dbReference>
<accession>A0A523UXK6</accession>
<organism evidence="8 9">
    <name type="scientific">Aerophobetes bacterium</name>
    <dbReference type="NCBI Taxonomy" id="2030807"/>
    <lineage>
        <taxon>Bacteria</taxon>
        <taxon>Candidatus Aerophobota</taxon>
    </lineage>
</organism>
<keyword evidence="4" id="KW-0808">Transferase</keyword>
<feature type="transmembrane region" description="Helical" evidence="5">
    <location>
        <begin position="52"/>
        <end position="71"/>
    </location>
</feature>
<sequence>MRKMENQNLRVLLLSVGTLSGHRQAAEAIKETLRKIYPNAETQNVNLFRYANSFWVCLLNGLYHAILKFFPWFWDLIWDSKEVYWLTYGLRSILYQLNYSRLYREVILPFSPHVIICTYSLACAICATIKKKKRSDFLLAAVSTDFSLNPYWFDNSVDVYFLPHEGLRKKLIKEGISPDKLYTVGIPISMDFSEPKNEEDLRKKWQVRKDLFTILLMGGGLGMGSLKEIVVTLDNSHLPIQLLVVTGINRRLKRKLRALESHLNLPLKVLGYIKKVDELMEISDLLISKPGGLTTAEALVKKLPLGIIDSLAGQERRNQQLLSEKGVTFELKDKEDLIDLIQGFLNNSFDLTQWRQGVSRLARPQATQEIVEKLVSLTKERKDDSKISGSTH</sequence>
<comment type="subcellular location">
    <subcellularLocation>
        <location evidence="1">Membrane</location>
    </subcellularLocation>
</comment>
<dbReference type="Pfam" id="PF06925">
    <property type="entry name" value="MGDG_synth"/>
    <property type="match status" value="1"/>
</dbReference>
<dbReference type="GO" id="GO:0016020">
    <property type="term" value="C:membrane"/>
    <property type="evidence" value="ECO:0007669"/>
    <property type="project" value="UniProtKB-SubCell"/>
</dbReference>